<feature type="domain" description="SusD-like N-terminal" evidence="7">
    <location>
        <begin position="25"/>
        <end position="232"/>
    </location>
</feature>
<dbReference type="InterPro" id="IPR033985">
    <property type="entry name" value="SusD-like_N"/>
</dbReference>
<dbReference type="Pfam" id="PF07980">
    <property type="entry name" value="SusD_RagB"/>
    <property type="match status" value="1"/>
</dbReference>
<dbReference type="RefSeq" id="WP_157586032.1">
    <property type="nucleotide sequence ID" value="NZ_WPIN01000005.1"/>
</dbReference>
<dbReference type="InterPro" id="IPR011990">
    <property type="entry name" value="TPR-like_helical_dom_sf"/>
</dbReference>
<organism evidence="8 9">
    <name type="scientific">Spirosoma arboris</name>
    <dbReference type="NCBI Taxonomy" id="2682092"/>
    <lineage>
        <taxon>Bacteria</taxon>
        <taxon>Pseudomonadati</taxon>
        <taxon>Bacteroidota</taxon>
        <taxon>Cytophagia</taxon>
        <taxon>Cytophagales</taxon>
        <taxon>Cytophagaceae</taxon>
        <taxon>Spirosoma</taxon>
    </lineage>
</organism>
<keyword evidence="3" id="KW-0732">Signal</keyword>
<dbReference type="GO" id="GO:0009279">
    <property type="term" value="C:cell outer membrane"/>
    <property type="evidence" value="ECO:0007669"/>
    <property type="project" value="UniProtKB-SubCell"/>
</dbReference>
<dbReference type="InterPro" id="IPR012944">
    <property type="entry name" value="SusD_RagB_dom"/>
</dbReference>
<reference evidence="8 9" key="1">
    <citation type="submission" date="2019-12" db="EMBL/GenBank/DDBJ databases">
        <title>Spirosoma sp. HMF4905 genome sequencing and assembly.</title>
        <authorList>
            <person name="Kang H."/>
            <person name="Cha I."/>
            <person name="Kim H."/>
            <person name="Joh K."/>
        </authorList>
    </citation>
    <scope>NUCLEOTIDE SEQUENCE [LARGE SCALE GENOMIC DNA]</scope>
    <source>
        <strain evidence="8 9">HMF4905</strain>
    </source>
</reference>
<keyword evidence="4" id="KW-0472">Membrane</keyword>
<evidence type="ECO:0000313" key="9">
    <source>
        <dbReference type="Proteomes" id="UP000436006"/>
    </source>
</evidence>
<evidence type="ECO:0000256" key="4">
    <source>
        <dbReference type="ARBA" id="ARBA00023136"/>
    </source>
</evidence>
<evidence type="ECO:0000256" key="2">
    <source>
        <dbReference type="ARBA" id="ARBA00006275"/>
    </source>
</evidence>
<name>A0A7K1SC79_9BACT</name>
<dbReference type="PROSITE" id="PS51257">
    <property type="entry name" value="PROKAR_LIPOPROTEIN"/>
    <property type="match status" value="1"/>
</dbReference>
<dbReference type="Proteomes" id="UP000436006">
    <property type="component" value="Unassembled WGS sequence"/>
</dbReference>
<dbReference type="Pfam" id="PF14322">
    <property type="entry name" value="SusD-like_3"/>
    <property type="match status" value="1"/>
</dbReference>
<proteinExistence type="inferred from homology"/>
<keyword evidence="9" id="KW-1185">Reference proteome</keyword>
<protein>
    <submittedName>
        <fullName evidence="8">RagB/SusD family nutrient uptake outer membrane protein</fullName>
    </submittedName>
</protein>
<dbReference type="Gene3D" id="1.25.40.390">
    <property type="match status" value="1"/>
</dbReference>
<evidence type="ECO:0000256" key="3">
    <source>
        <dbReference type="ARBA" id="ARBA00022729"/>
    </source>
</evidence>
<gene>
    <name evidence="8" type="ORF">GO755_15200</name>
</gene>
<evidence type="ECO:0000259" key="7">
    <source>
        <dbReference type="Pfam" id="PF14322"/>
    </source>
</evidence>
<evidence type="ECO:0000259" key="6">
    <source>
        <dbReference type="Pfam" id="PF07980"/>
    </source>
</evidence>
<evidence type="ECO:0000313" key="8">
    <source>
        <dbReference type="EMBL" id="MVM31390.1"/>
    </source>
</evidence>
<dbReference type="SUPFAM" id="SSF48452">
    <property type="entry name" value="TPR-like"/>
    <property type="match status" value="1"/>
</dbReference>
<sequence length="579" mass="64078">MRKLLYTFTIICLGVSGLISCDKSYLDKSTYGTLDATSLANKNGLESLLIGAYSMLDGYSVGTTTLGSWSSAASNWIYGSIAGGDAHKGSTGTDQPEINAIEAYIPIPTNGFFNDKWKVVYEGVTRANIVLKTMPGATDISADDRKRLEGEARFLRGHYHFEAKKMWNSVPFIDETMTDFQVPNVKVNIPNDQTIWPKIQADFQFAYDNLPELQGSIGRANKWSAGAMLGKCLLFQKKYAEAKAVLEQVYQRGVNPSGIKYSLLDKYQDNFNAATKNSSESVFASQSSVNDGATAANANYGDVLNAPYGGPFDCCGFFQPSQDLVNSYKVSATGLPDFDTYNTNPVTSDEGVAITDPFTPYAGTVDSRLDWTVGRRGIPYLDYGPHQGISWQRDQAYGGPYNTKKSVYYKSQKGTLTDGSFWASTVTAINTNLIRFADVILWLAECEVEAGDLSKARAYVNEVRARAAKTSSWVMKDGTTTPAANYKVGLYEQGWDQATARKAVHFERKLELGMEGHRFFDLVRWGEAESTLTKYLQYESTLRTYLVGMKFTAGKNEYFPIPQRQIDLSNNVLKQNAGY</sequence>
<accession>A0A7K1SC79</accession>
<comment type="subcellular location">
    <subcellularLocation>
        <location evidence="1">Cell outer membrane</location>
    </subcellularLocation>
</comment>
<comment type="similarity">
    <text evidence="2">Belongs to the SusD family.</text>
</comment>
<evidence type="ECO:0000256" key="1">
    <source>
        <dbReference type="ARBA" id="ARBA00004442"/>
    </source>
</evidence>
<keyword evidence="5" id="KW-0998">Cell outer membrane</keyword>
<comment type="caution">
    <text evidence="8">The sequence shown here is derived from an EMBL/GenBank/DDBJ whole genome shotgun (WGS) entry which is preliminary data.</text>
</comment>
<feature type="domain" description="RagB/SusD" evidence="6">
    <location>
        <begin position="280"/>
        <end position="579"/>
    </location>
</feature>
<evidence type="ECO:0000256" key="5">
    <source>
        <dbReference type="ARBA" id="ARBA00023237"/>
    </source>
</evidence>
<dbReference type="AlphaFoldDB" id="A0A7K1SC79"/>
<dbReference type="EMBL" id="WPIN01000005">
    <property type="protein sequence ID" value="MVM31390.1"/>
    <property type="molecule type" value="Genomic_DNA"/>
</dbReference>